<keyword evidence="1" id="KW-1133">Transmembrane helix</keyword>
<reference evidence="2 3" key="1">
    <citation type="submission" date="2019-02" db="EMBL/GenBank/DDBJ databases">
        <title>Aquabacterium sp. strain KMB7.</title>
        <authorList>
            <person name="Chen W.-M."/>
        </authorList>
    </citation>
    <scope>NUCLEOTIDE SEQUENCE [LARGE SCALE GENOMIC DNA]</scope>
    <source>
        <strain evidence="2 3">KMB7</strain>
    </source>
</reference>
<protein>
    <submittedName>
        <fullName evidence="2">Uncharacterized protein</fullName>
    </submittedName>
</protein>
<feature type="transmembrane region" description="Helical" evidence="1">
    <location>
        <begin position="34"/>
        <end position="55"/>
    </location>
</feature>
<accession>A0A4Q9H0R4</accession>
<evidence type="ECO:0000313" key="2">
    <source>
        <dbReference type="EMBL" id="TBO27481.1"/>
    </source>
</evidence>
<keyword evidence="1" id="KW-0472">Membrane</keyword>
<organism evidence="2 3">
    <name type="scientific">Aquabacterium lacunae</name>
    <dbReference type="NCBI Taxonomy" id="2528630"/>
    <lineage>
        <taxon>Bacteria</taxon>
        <taxon>Pseudomonadati</taxon>
        <taxon>Pseudomonadota</taxon>
        <taxon>Betaproteobacteria</taxon>
        <taxon>Burkholderiales</taxon>
        <taxon>Aquabacterium</taxon>
    </lineage>
</organism>
<feature type="transmembrane region" description="Helical" evidence="1">
    <location>
        <begin position="144"/>
        <end position="163"/>
    </location>
</feature>
<feature type="transmembrane region" description="Helical" evidence="1">
    <location>
        <begin position="172"/>
        <end position="190"/>
    </location>
</feature>
<dbReference type="RefSeq" id="WP_130969349.1">
    <property type="nucleotide sequence ID" value="NZ_SIXI01000013.1"/>
</dbReference>
<name>A0A4Q9H0R4_9BURK</name>
<dbReference type="Proteomes" id="UP000292120">
    <property type="component" value="Unassembled WGS sequence"/>
</dbReference>
<comment type="caution">
    <text evidence="2">The sequence shown here is derived from an EMBL/GenBank/DDBJ whole genome shotgun (WGS) entry which is preliminary data.</text>
</comment>
<proteinExistence type="predicted"/>
<evidence type="ECO:0000313" key="3">
    <source>
        <dbReference type="Proteomes" id="UP000292120"/>
    </source>
</evidence>
<keyword evidence="1" id="KW-0812">Transmembrane</keyword>
<gene>
    <name evidence="2" type="ORF">EYS42_16730</name>
</gene>
<evidence type="ECO:0000256" key="1">
    <source>
        <dbReference type="SAM" id="Phobius"/>
    </source>
</evidence>
<sequence length="200" mass="21364">MASVGALHSLRSFRRRLPWALGNTKMRVHIPPSLPLAFLAIWAIACIFAFLFASVSPVFEFAYFVLPFSAFVVPLCVSHLSCRLANVVQSEPTESKRSIALSAAAAAIGVVAYGLSFSVIARFLELPWRAGKFGEASLDLGMSAAQSYGLAAILTALAAFALLKASPTNSRYAIGSLGMLTVASLIYLLLGLTPLVQWRA</sequence>
<dbReference type="AlphaFoldDB" id="A0A4Q9H0R4"/>
<feature type="transmembrane region" description="Helical" evidence="1">
    <location>
        <begin position="101"/>
        <end position="124"/>
    </location>
</feature>
<feature type="transmembrane region" description="Helical" evidence="1">
    <location>
        <begin position="61"/>
        <end position="80"/>
    </location>
</feature>
<dbReference type="EMBL" id="SIXI01000013">
    <property type="protein sequence ID" value="TBO27481.1"/>
    <property type="molecule type" value="Genomic_DNA"/>
</dbReference>
<keyword evidence="3" id="KW-1185">Reference proteome</keyword>